<organism evidence="4">
    <name type="scientific">Cladocopium goreaui</name>
    <dbReference type="NCBI Taxonomy" id="2562237"/>
    <lineage>
        <taxon>Eukaryota</taxon>
        <taxon>Sar</taxon>
        <taxon>Alveolata</taxon>
        <taxon>Dinophyceae</taxon>
        <taxon>Suessiales</taxon>
        <taxon>Symbiodiniaceae</taxon>
        <taxon>Cladocopium</taxon>
    </lineage>
</organism>
<keyword evidence="6" id="KW-1185">Reference proteome</keyword>
<dbReference type="InterPro" id="IPR009091">
    <property type="entry name" value="RCC1/BLIP-II"/>
</dbReference>
<dbReference type="CDD" id="cd00030">
    <property type="entry name" value="C2"/>
    <property type="match status" value="1"/>
</dbReference>
<accession>A0A9P1FIL8</accession>
<reference evidence="4" key="1">
    <citation type="submission" date="2022-10" db="EMBL/GenBank/DDBJ databases">
        <authorList>
            <person name="Chen Y."/>
            <person name="Dougan E. K."/>
            <person name="Chan C."/>
            <person name="Rhodes N."/>
            <person name="Thang M."/>
        </authorList>
    </citation>
    <scope>NUCLEOTIDE SEQUENCE</scope>
</reference>
<dbReference type="PANTHER" id="PTHR45622">
    <property type="entry name" value="UBIQUITIN-PROTEIN LIGASE E3A-RELATED"/>
    <property type="match status" value="1"/>
</dbReference>
<dbReference type="Proteomes" id="UP001152797">
    <property type="component" value="Unassembled WGS sequence"/>
</dbReference>
<evidence type="ECO:0000313" key="4">
    <source>
        <dbReference type="EMBL" id="CAI3977508.1"/>
    </source>
</evidence>
<reference evidence="5 6" key="2">
    <citation type="submission" date="2024-05" db="EMBL/GenBank/DDBJ databases">
        <authorList>
            <person name="Chen Y."/>
            <person name="Shah S."/>
            <person name="Dougan E. K."/>
            <person name="Thang M."/>
            <person name="Chan C."/>
        </authorList>
    </citation>
    <scope>NUCLEOTIDE SEQUENCE [LARGE SCALE GENOMIC DNA]</scope>
</reference>
<dbReference type="Gene3D" id="2.60.40.150">
    <property type="entry name" value="C2 domain"/>
    <property type="match status" value="1"/>
</dbReference>
<dbReference type="InterPro" id="IPR051709">
    <property type="entry name" value="Ub-ligase/GTPase-reg"/>
</dbReference>
<protein>
    <submittedName>
        <fullName evidence="5">E3 ISG15--protein ligase Herc6</fullName>
    </submittedName>
</protein>
<dbReference type="GO" id="GO:0005737">
    <property type="term" value="C:cytoplasm"/>
    <property type="evidence" value="ECO:0007669"/>
    <property type="project" value="TreeGrafter"/>
</dbReference>
<dbReference type="PANTHER" id="PTHR45622:SF70">
    <property type="entry name" value="SECRETION-REGULATING GUANINE NUCLEOTIDE EXCHANGE FACTOR"/>
    <property type="match status" value="1"/>
</dbReference>
<gene>
    <name evidence="4" type="ORF">C1SCF055_LOCUS5642</name>
</gene>
<dbReference type="PROSITE" id="PS00626">
    <property type="entry name" value="RCC1_2"/>
    <property type="match status" value="1"/>
</dbReference>
<dbReference type="InterPro" id="IPR000408">
    <property type="entry name" value="Reg_chr_condens"/>
</dbReference>
<dbReference type="Pfam" id="PF13540">
    <property type="entry name" value="RCC1_2"/>
    <property type="match status" value="6"/>
</dbReference>
<dbReference type="GO" id="GO:0016874">
    <property type="term" value="F:ligase activity"/>
    <property type="evidence" value="ECO:0007669"/>
    <property type="project" value="UniProtKB-KW"/>
</dbReference>
<dbReference type="Gene3D" id="2.130.10.30">
    <property type="entry name" value="Regulator of chromosome condensation 1/beta-lactamase-inhibitor protein II"/>
    <property type="match status" value="2"/>
</dbReference>
<comment type="caution">
    <text evidence="4">The sequence shown here is derived from an EMBL/GenBank/DDBJ whole genome shotgun (WGS) entry which is preliminary data.</text>
</comment>
<dbReference type="EMBL" id="CAMXCT020000347">
    <property type="protein sequence ID" value="CAL1130883.1"/>
    <property type="molecule type" value="Genomic_DNA"/>
</dbReference>
<evidence type="ECO:0000313" key="6">
    <source>
        <dbReference type="Proteomes" id="UP001152797"/>
    </source>
</evidence>
<dbReference type="SUPFAM" id="SSF49562">
    <property type="entry name" value="C2 domain (Calcium/lipid-binding domain, CaLB)"/>
    <property type="match status" value="1"/>
</dbReference>
<dbReference type="SMART" id="SM00239">
    <property type="entry name" value="C2"/>
    <property type="match status" value="1"/>
</dbReference>
<dbReference type="Pfam" id="PF00168">
    <property type="entry name" value="C2"/>
    <property type="match status" value="1"/>
</dbReference>
<dbReference type="EMBL" id="CAMXCT010000347">
    <property type="protein sequence ID" value="CAI3977508.1"/>
    <property type="molecule type" value="Genomic_DNA"/>
</dbReference>
<dbReference type="EMBL" id="CAMXCT030000347">
    <property type="protein sequence ID" value="CAL4764820.1"/>
    <property type="molecule type" value="Genomic_DNA"/>
</dbReference>
<keyword evidence="5" id="KW-0436">Ligase</keyword>
<dbReference type="PROSITE" id="PS50004">
    <property type="entry name" value="C2"/>
    <property type="match status" value="1"/>
</dbReference>
<evidence type="ECO:0000256" key="2">
    <source>
        <dbReference type="SAM" id="MobiDB-lite"/>
    </source>
</evidence>
<evidence type="ECO:0000313" key="5">
    <source>
        <dbReference type="EMBL" id="CAL4764820.1"/>
    </source>
</evidence>
<name>A0A9P1FIL8_9DINO</name>
<feature type="domain" description="C2" evidence="3">
    <location>
        <begin position="687"/>
        <end position="806"/>
    </location>
</feature>
<sequence length="891" mass="97686">MVAAGLCHTVLLRSDGTAMVCGSNESGQCNIPPLDEGISYRQASAGDGHTVLLRSDGIAVACGRNGSEQCRIPLLDEGMSYTQVSAGSLHTVLLRSDGTALVCGRKHFGQSNIPTLDEGLSYTQVSAGDGHTVLLRSDGMAVACGRNGSGQCNIPPLDEGTSYTQVSAGDGYTVLLRSDGMAVACGRNRSEQCNIPPLDEGMSYIQVSACHLHTVLLRSDDMVVACGYNEQGQCNIPPLHEGMSYTQVSAGSYHTALLRSDGMAVACGYNASGQCNIPSPKSWREFLSFAPASRPYIRDDCRPCVKEPVRVLQLDCFCQDVAAFILTCSSLAGHEVLRFGASGSDLALDAHKHIAQKLNAQLHRLGVVLPDGQLLTAVYETNPLVTISDLSETRKARTRPQRSMEVKAICDRGDNEAAPKTDTQTLLWVLGDGPSGPSTRRARKKPGIHASWTARHSSAEPIPPHLWSHHGGYVTPPSAHRGGPPSREVCHERVRKSIVRAKSRCRTPVIAWAQKQLKQEEEWIRSKLREEMDEEGCIDIDLMGGRCSLLGRSRGFRCVDHGADRYETLADKALSLQLGGVETRQRLDQRKRELKEKQVMARMNESKKEAVKDVESVANRRRAADILSELHKRTLFAELASKRESQEHEAQQAASAAVGHVVQEEKTTVMEEESEVQPEQSRGSKPRHTRVTLALNSPPKQNLSTEVVRVTVHSARALRAADVNGLADPFCVVELLGKPGTKCHTQVVRRSLNPEWDESFVLKNLTENDSMQFSVFDYDFDKHDCLGTATVKGSRIIESGVIEEELTLEDANHRQLGRRTKINGYLSVTMAILNSDGVTVRRADSFTRQLRTSFGGRMAKVREAISERDEVARVPSYIRLGQARVEFARLQ</sequence>
<dbReference type="InterPro" id="IPR035892">
    <property type="entry name" value="C2_domain_sf"/>
</dbReference>
<dbReference type="PRINTS" id="PR00360">
    <property type="entry name" value="C2DOMAIN"/>
</dbReference>
<dbReference type="AlphaFoldDB" id="A0A9P1FIL8"/>
<evidence type="ECO:0000256" key="1">
    <source>
        <dbReference type="ARBA" id="ARBA00022737"/>
    </source>
</evidence>
<evidence type="ECO:0000259" key="3">
    <source>
        <dbReference type="PROSITE" id="PS50004"/>
    </source>
</evidence>
<dbReference type="SUPFAM" id="SSF50985">
    <property type="entry name" value="RCC1/BLIP-II"/>
    <property type="match status" value="1"/>
</dbReference>
<keyword evidence="1" id="KW-0677">Repeat</keyword>
<proteinExistence type="predicted"/>
<dbReference type="InterPro" id="IPR000008">
    <property type="entry name" value="C2_dom"/>
</dbReference>
<feature type="region of interest" description="Disordered" evidence="2">
    <location>
        <begin position="665"/>
        <end position="688"/>
    </location>
</feature>
<dbReference type="OrthoDB" id="270970at2759"/>